<protein>
    <submittedName>
        <fullName evidence="1">Uncharacterized protein</fullName>
    </submittedName>
</protein>
<name>A0A8B6FHV4_MYTGA</name>
<comment type="caution">
    <text evidence="1">The sequence shown here is derived from an EMBL/GenBank/DDBJ whole genome shotgun (WGS) entry which is preliminary data.</text>
</comment>
<accession>A0A8B6FHV4</accession>
<sequence length="121" mass="13123">MQSAVCFVLCTSFRLKRSTQCTYSYQCTSSTPCCRDANGELLTQVEDGGGLGSPLSGTCSSVIGNEGDICDSSCGCNLGLTCYRPMSGACCLPRKCYDSKWVLQQELYWANCHPPKCYLPV</sequence>
<dbReference type="Proteomes" id="UP000596742">
    <property type="component" value="Unassembled WGS sequence"/>
</dbReference>
<reference evidence="1" key="1">
    <citation type="submission" date="2018-11" db="EMBL/GenBank/DDBJ databases">
        <authorList>
            <person name="Alioto T."/>
            <person name="Alioto T."/>
        </authorList>
    </citation>
    <scope>NUCLEOTIDE SEQUENCE</scope>
</reference>
<evidence type="ECO:0000313" key="1">
    <source>
        <dbReference type="EMBL" id="VDI48907.1"/>
    </source>
</evidence>
<dbReference type="OrthoDB" id="6137666at2759"/>
<gene>
    <name evidence="1" type="ORF">MGAL_10B026833</name>
</gene>
<dbReference type="EMBL" id="UYJE01006783">
    <property type="protein sequence ID" value="VDI48907.1"/>
    <property type="molecule type" value="Genomic_DNA"/>
</dbReference>
<proteinExistence type="predicted"/>
<organism evidence="1 2">
    <name type="scientific">Mytilus galloprovincialis</name>
    <name type="common">Mediterranean mussel</name>
    <dbReference type="NCBI Taxonomy" id="29158"/>
    <lineage>
        <taxon>Eukaryota</taxon>
        <taxon>Metazoa</taxon>
        <taxon>Spiralia</taxon>
        <taxon>Lophotrochozoa</taxon>
        <taxon>Mollusca</taxon>
        <taxon>Bivalvia</taxon>
        <taxon>Autobranchia</taxon>
        <taxon>Pteriomorphia</taxon>
        <taxon>Mytilida</taxon>
        <taxon>Mytiloidea</taxon>
        <taxon>Mytilidae</taxon>
        <taxon>Mytilinae</taxon>
        <taxon>Mytilus</taxon>
    </lineage>
</organism>
<dbReference type="AlphaFoldDB" id="A0A8B6FHV4"/>
<evidence type="ECO:0000313" key="2">
    <source>
        <dbReference type="Proteomes" id="UP000596742"/>
    </source>
</evidence>
<keyword evidence="2" id="KW-1185">Reference proteome</keyword>